<dbReference type="EMBL" id="JARKIB010000128">
    <property type="protein sequence ID" value="KAJ7735201.1"/>
    <property type="molecule type" value="Genomic_DNA"/>
</dbReference>
<reference evidence="4" key="1">
    <citation type="submission" date="2023-03" db="EMBL/GenBank/DDBJ databases">
        <title>Massive genome expansion in bonnet fungi (Mycena s.s.) driven by repeated elements and novel gene families across ecological guilds.</title>
        <authorList>
            <consortium name="Lawrence Berkeley National Laboratory"/>
            <person name="Harder C.B."/>
            <person name="Miyauchi S."/>
            <person name="Viragh M."/>
            <person name="Kuo A."/>
            <person name="Thoen E."/>
            <person name="Andreopoulos B."/>
            <person name="Lu D."/>
            <person name="Skrede I."/>
            <person name="Drula E."/>
            <person name="Henrissat B."/>
            <person name="Morin E."/>
            <person name="Kohler A."/>
            <person name="Barry K."/>
            <person name="LaButti K."/>
            <person name="Morin E."/>
            <person name="Salamov A."/>
            <person name="Lipzen A."/>
            <person name="Mereny Z."/>
            <person name="Hegedus B."/>
            <person name="Baldrian P."/>
            <person name="Stursova M."/>
            <person name="Weitz H."/>
            <person name="Taylor A."/>
            <person name="Grigoriev I.V."/>
            <person name="Nagy L.G."/>
            <person name="Martin F."/>
            <person name="Kauserud H."/>
        </authorList>
    </citation>
    <scope>NUCLEOTIDE SEQUENCE</scope>
    <source>
        <strain evidence="4">CBHHK182m</strain>
    </source>
</reference>
<feature type="compositionally biased region" description="Low complexity" evidence="2">
    <location>
        <begin position="128"/>
        <end position="138"/>
    </location>
</feature>
<comment type="caution">
    <text evidence="4">The sequence shown here is derived from an EMBL/GenBank/DDBJ whole genome shotgun (WGS) entry which is preliminary data.</text>
</comment>
<dbReference type="AlphaFoldDB" id="A0AAD7MXK7"/>
<feature type="region of interest" description="Disordered" evidence="2">
    <location>
        <begin position="48"/>
        <end position="108"/>
    </location>
</feature>
<evidence type="ECO:0000259" key="3">
    <source>
        <dbReference type="Pfam" id="PF24883"/>
    </source>
</evidence>
<evidence type="ECO:0000256" key="2">
    <source>
        <dbReference type="SAM" id="MobiDB-lite"/>
    </source>
</evidence>
<dbReference type="InterPro" id="IPR027417">
    <property type="entry name" value="P-loop_NTPase"/>
</dbReference>
<proteinExistence type="predicted"/>
<evidence type="ECO:0000313" key="4">
    <source>
        <dbReference type="EMBL" id="KAJ7735201.1"/>
    </source>
</evidence>
<protein>
    <recommendedName>
        <fullName evidence="3">Nephrocystin 3-like N-terminal domain-containing protein</fullName>
    </recommendedName>
</protein>
<feature type="domain" description="Nephrocystin 3-like N-terminal" evidence="3">
    <location>
        <begin position="256"/>
        <end position="410"/>
    </location>
</feature>
<sequence>MFNNSAGFQFQGGTFFNVAGDVHLQTHHHRHLTIQGHNQQEAALQLRAGSPKALDDGSTEASGHELSGVTRNRRDPRPAPYDMSFRRRLPASSSNLEEHSGPISSSSNALIPSFSEWPSHCPIPRSTPAANSASASPSLIGPGRFPTGPLPNISGLAPVHESSDYGGTWQGGESWHNSNLPPPHSDRFQGEPAQSSGVVNITTEHVHHNHHYESWKLGMDVLHRAVALEALYDAADSFPQPRCHPETRTKMLDDLYTWAHSRSARSMCWLHGPAGAGKSAIMQTLCQRLHNDGRLGGSFFFKRGHTTRGNAKVLFATLAYQIALQDRRLKGLISQSTEDDPSVVGRGMDVQLRKLMAEPCQSLTDAAPLILLIDGLDECEGAQAQQTILSLIGNTVCQHPSVFRFLVASRPEPHIRETLAESSLHELYDSVNVERSFEDIRLYFRDEFARIHREHRETMRSVPTPWPSSNILETLVNKSSGYFIYASTVIKFIDDKNWHPADQLKAVQNLANDDSCLPFEALDQLYTQILTGVPARSRAKLCDILCLIANFRLDLCYIEPLLDLKPCDVRLMLRNLHSVLNIGSDDEKITVHHASFIDFLRNRQRSSVFYIGPDTEYHMNVACGVLKTFSQKLKDPWAEVAWALEKSWIEYIILVRPSPALVPLIWLVNPDFVFGGLDDRSRVLSRIKQLLTWMKDIFPFPDELIQHWEDYRSMSDYEERNRKTHLQLRHYHIQPAELNSRLLCPSLRISQPRMNNSSLQVSIDALRALLAHSPHFARIFQAGWLLYHPKFSVSTRAARGRHMMIMLPEEPPQLFFIRILLDISWDDMKAAICLICPILGEEDSKFKEMLLVLPTLCAEIYPESFTSRDLALGFLRIMRKIPYCDLSLEFWTNFNKYGILHWGQHVRSSPHSSLRLLHELHKFVPHWDVSFDEPSSGDYQPGLHPIEFHDVVQWLKASPNSPIELIERWKGYLEQSRSKWPEKPIKEDLTDESLELSSRCRQARRDDTGPLTEIPAEPRFWDEDNVQHWKSFFIE</sequence>
<keyword evidence="1" id="KW-0677">Repeat</keyword>
<feature type="region of interest" description="Disordered" evidence="2">
    <location>
        <begin position="122"/>
        <end position="195"/>
    </location>
</feature>
<dbReference type="Proteomes" id="UP001215598">
    <property type="component" value="Unassembled WGS sequence"/>
</dbReference>
<gene>
    <name evidence="4" type="ORF">B0H16DRAFT_134015</name>
</gene>
<dbReference type="PANTHER" id="PTHR10039">
    <property type="entry name" value="AMELOGENIN"/>
    <property type="match status" value="1"/>
</dbReference>
<dbReference type="Gene3D" id="3.40.50.300">
    <property type="entry name" value="P-loop containing nucleotide triphosphate hydrolases"/>
    <property type="match status" value="1"/>
</dbReference>
<keyword evidence="5" id="KW-1185">Reference proteome</keyword>
<dbReference type="PANTHER" id="PTHR10039:SF14">
    <property type="entry name" value="NACHT DOMAIN-CONTAINING PROTEIN"/>
    <property type="match status" value="1"/>
</dbReference>
<dbReference type="InterPro" id="IPR056884">
    <property type="entry name" value="NPHP3-like_N"/>
</dbReference>
<organism evidence="4 5">
    <name type="scientific">Mycena metata</name>
    <dbReference type="NCBI Taxonomy" id="1033252"/>
    <lineage>
        <taxon>Eukaryota</taxon>
        <taxon>Fungi</taxon>
        <taxon>Dikarya</taxon>
        <taxon>Basidiomycota</taxon>
        <taxon>Agaricomycotina</taxon>
        <taxon>Agaricomycetes</taxon>
        <taxon>Agaricomycetidae</taxon>
        <taxon>Agaricales</taxon>
        <taxon>Marasmiineae</taxon>
        <taxon>Mycenaceae</taxon>
        <taxon>Mycena</taxon>
    </lineage>
</organism>
<evidence type="ECO:0000313" key="5">
    <source>
        <dbReference type="Proteomes" id="UP001215598"/>
    </source>
</evidence>
<dbReference type="SUPFAM" id="SSF52540">
    <property type="entry name" value="P-loop containing nucleoside triphosphate hydrolases"/>
    <property type="match status" value="1"/>
</dbReference>
<accession>A0AAD7MXK7</accession>
<dbReference type="Pfam" id="PF24883">
    <property type="entry name" value="NPHP3_N"/>
    <property type="match status" value="1"/>
</dbReference>
<name>A0AAD7MXK7_9AGAR</name>
<evidence type="ECO:0000256" key="1">
    <source>
        <dbReference type="ARBA" id="ARBA00022737"/>
    </source>
</evidence>